<sequence>MPGARLESQPNIAAESRLPPYPPVAHHAGMSDESQDLGGPDEGERRRLGDDGPPPPAGGVRLPWTAVPAHLRLAVERHLGDRVTEAVTQPGGFSPGVAARLRLAGGGRAFVKAVGPEPNPISPGIHRAEAQVAAALPATAPAPRLLASFDEDGWVVLLFEDVEGRTPAQPWTAAELDLVLGAMTELAESLTPAPVAVPPAGERFAEEFQGWRRLAAGPDGLGLGGLGGDGPDAAWARRHLDRLAELEAAWDRAVEGDTLAHADLRADNLLLTADGRVYVVDWPWACLAAPWFDLLGMLPSVVMQGGPRPAEVFDRHPVAAKADPDAVTAVLAAVTGFFLQRGSLPAPPGLPTLRAFQLAQGRAALAWLRRRTGWR</sequence>
<proteinExistence type="predicted"/>
<dbReference type="AlphaFoldDB" id="A0A1N7E4F6"/>
<dbReference type="SUPFAM" id="SSF56112">
    <property type="entry name" value="Protein kinase-like (PK-like)"/>
    <property type="match status" value="1"/>
</dbReference>
<reference evidence="4" key="1">
    <citation type="submission" date="2017-01" db="EMBL/GenBank/DDBJ databases">
        <authorList>
            <person name="Varghese N."/>
            <person name="Submissions S."/>
        </authorList>
    </citation>
    <scope>NUCLEOTIDE SEQUENCE [LARGE SCALE GENOMIC DNA]</scope>
    <source>
        <strain evidence="4">ATCC 12950</strain>
    </source>
</reference>
<feature type="domain" description="Aminoglycoside phosphotransferase" evidence="2">
    <location>
        <begin position="124"/>
        <end position="317"/>
    </location>
</feature>
<dbReference type="STRING" id="58117.SAMN05421833_116153"/>
<gene>
    <name evidence="3" type="ORF">SAMN05421833_116153</name>
</gene>
<keyword evidence="4" id="KW-1185">Reference proteome</keyword>
<name>A0A1N7E4F6_9ACTN</name>
<accession>A0A1N7E4F6</accession>
<evidence type="ECO:0000313" key="3">
    <source>
        <dbReference type="EMBL" id="SIR82987.1"/>
    </source>
</evidence>
<dbReference type="InterPro" id="IPR011009">
    <property type="entry name" value="Kinase-like_dom_sf"/>
</dbReference>
<dbReference type="InterPro" id="IPR002575">
    <property type="entry name" value="Aminoglycoside_PTrfase"/>
</dbReference>
<feature type="region of interest" description="Disordered" evidence="1">
    <location>
        <begin position="1"/>
        <end position="62"/>
    </location>
</feature>
<protein>
    <submittedName>
        <fullName evidence="3">Phosphotransferase enzyme family protein</fullName>
    </submittedName>
</protein>
<organism evidence="3 4">
    <name type="scientific">Microbispora rosea</name>
    <dbReference type="NCBI Taxonomy" id="58117"/>
    <lineage>
        <taxon>Bacteria</taxon>
        <taxon>Bacillati</taxon>
        <taxon>Actinomycetota</taxon>
        <taxon>Actinomycetes</taxon>
        <taxon>Streptosporangiales</taxon>
        <taxon>Streptosporangiaceae</taxon>
        <taxon>Microbispora</taxon>
    </lineage>
</organism>
<dbReference type="Gene3D" id="3.90.1200.10">
    <property type="match status" value="1"/>
</dbReference>
<dbReference type="Pfam" id="PF01636">
    <property type="entry name" value="APH"/>
    <property type="match status" value="1"/>
</dbReference>
<evidence type="ECO:0000256" key="1">
    <source>
        <dbReference type="SAM" id="MobiDB-lite"/>
    </source>
</evidence>
<keyword evidence="3" id="KW-0808">Transferase</keyword>
<dbReference type="Proteomes" id="UP000186096">
    <property type="component" value="Unassembled WGS sequence"/>
</dbReference>
<evidence type="ECO:0000313" key="4">
    <source>
        <dbReference type="Proteomes" id="UP000186096"/>
    </source>
</evidence>
<dbReference type="Gene3D" id="3.30.200.20">
    <property type="entry name" value="Phosphorylase Kinase, domain 1"/>
    <property type="match status" value="1"/>
</dbReference>
<evidence type="ECO:0000259" key="2">
    <source>
        <dbReference type="Pfam" id="PF01636"/>
    </source>
</evidence>
<dbReference type="GO" id="GO:0016740">
    <property type="term" value="F:transferase activity"/>
    <property type="evidence" value="ECO:0007669"/>
    <property type="project" value="UniProtKB-KW"/>
</dbReference>
<dbReference type="EMBL" id="FTNI01000016">
    <property type="protein sequence ID" value="SIR82987.1"/>
    <property type="molecule type" value="Genomic_DNA"/>
</dbReference>